<evidence type="ECO:0000313" key="2">
    <source>
        <dbReference type="EMBL" id="RFZ84308.1"/>
    </source>
</evidence>
<accession>A0A3E2NTH5</accession>
<dbReference type="InterPro" id="IPR026341">
    <property type="entry name" value="T9SS_type_B"/>
</dbReference>
<dbReference type="Proteomes" id="UP000260823">
    <property type="component" value="Unassembled WGS sequence"/>
</dbReference>
<feature type="domain" description="PKD" evidence="1">
    <location>
        <begin position="626"/>
        <end position="715"/>
    </location>
</feature>
<organism evidence="2 3">
    <name type="scientific">Mucilaginibacter terrenus</name>
    <dbReference type="NCBI Taxonomy" id="2482727"/>
    <lineage>
        <taxon>Bacteria</taxon>
        <taxon>Pseudomonadati</taxon>
        <taxon>Bacteroidota</taxon>
        <taxon>Sphingobacteriia</taxon>
        <taxon>Sphingobacteriales</taxon>
        <taxon>Sphingobacteriaceae</taxon>
        <taxon>Mucilaginibacter</taxon>
    </lineage>
</organism>
<dbReference type="Pfam" id="PF18911">
    <property type="entry name" value="PKD_4"/>
    <property type="match status" value="3"/>
</dbReference>
<dbReference type="NCBIfam" id="TIGR04131">
    <property type="entry name" value="Bac_Flav_CTERM"/>
    <property type="match status" value="1"/>
</dbReference>
<name>A0A3E2NTH5_9SPHI</name>
<feature type="domain" description="PKD" evidence="1">
    <location>
        <begin position="736"/>
        <end position="802"/>
    </location>
</feature>
<comment type="caution">
    <text evidence="2">The sequence shown here is derived from an EMBL/GenBank/DDBJ whole genome shotgun (WGS) entry which is preliminary data.</text>
</comment>
<dbReference type="RefSeq" id="WP_117381198.1">
    <property type="nucleotide sequence ID" value="NZ_QWDE01000001.1"/>
</dbReference>
<reference evidence="2 3" key="1">
    <citation type="submission" date="2018-08" db="EMBL/GenBank/DDBJ databases">
        <title>Mucilaginibacter terrae sp. nov., isolated from manganese diggings.</title>
        <authorList>
            <person name="Huang Y."/>
            <person name="Zhou Z."/>
        </authorList>
    </citation>
    <scope>NUCLEOTIDE SEQUENCE [LARGE SCALE GENOMIC DNA]</scope>
    <source>
        <strain evidence="2 3">ZH6</strain>
    </source>
</reference>
<dbReference type="EMBL" id="QWDE01000001">
    <property type="protein sequence ID" value="RFZ84308.1"/>
    <property type="molecule type" value="Genomic_DNA"/>
</dbReference>
<dbReference type="PANTHER" id="PTHR46534:SF1">
    <property type="entry name" value="IGGFC-BINDING PROTEIN N-TERMINAL DOMAIN-CONTAINING PROTEIN"/>
    <property type="match status" value="1"/>
</dbReference>
<dbReference type="Gene3D" id="2.60.40.10">
    <property type="entry name" value="Immunoglobulins"/>
    <property type="match status" value="4"/>
</dbReference>
<gene>
    <name evidence="2" type="ORF">DYU05_01390</name>
</gene>
<dbReference type="SMART" id="SM00089">
    <property type="entry name" value="PKD"/>
    <property type="match status" value="4"/>
</dbReference>
<dbReference type="CDD" id="cd00146">
    <property type="entry name" value="PKD"/>
    <property type="match status" value="3"/>
</dbReference>
<dbReference type="Pfam" id="PF17517">
    <property type="entry name" value="IgGFc_binding"/>
    <property type="match status" value="1"/>
</dbReference>
<dbReference type="InterPro" id="IPR035234">
    <property type="entry name" value="IgGFc-bd_N"/>
</dbReference>
<sequence length="1152" mass="125507">MCSSIFAQGATNQGKDFWTAYMAHDLPAGEGSNMVVYITSDFDTKGNISLADGSYSYDFNVTRGKLIEIKIPVDAYVKASGKYLKGLHITSQKKIAVFGHIYAQNVSGATLILPVNALGKNYYSINYFQASNKKNTFSTFMVIATEDKTTVDITPGNKLKDGHPAGETFRLLLNKGELYQGLSDQDLTGTTIKSISTTDGECKKIAVYSGSTRIGIGCIGNVDYSSDNLFQQVYPTSSWGKTYLTVPLKGRDYDIFRVVIDDVDTEIKINGQSVDKAEFWSPKFYEFWTSKPSLVTANKPIQVVQYAVTQGRTNTDECEIDKSDIGDPEMIYLTPLEQTLDHVILNSTGNFAIFKHFANVIIKTTAKGSFRVDGKPYTDFTLLDADKTYSYAQVPLTSGVHTMSADGGFNAIAYGFGQHESYGYAAGANLANLNQNIVFKDPGTGTLHLNGCSSINYKLQLTLPYQTNSIKWRLDNGSDPVTINNPVITSTSERDGLTLYTYEYPTLINYTAGDYSVTATVLNPVADECGSTTDVDFDFSVTDVPKTKIAYNGACEGDSTYFIDSTDVSSALIKSRVWDFGDGTTSTLANPVHKYQSNGKYTVVLTVTNANECTSSTQTDVVIAKKPMASFTVDAPVCTKKSTIFTDKSVASDAPITTWIWNMGDSTMITRYDNKPFTHVFKKTGADTVSLTVLTQSGCSSETFSQIIQILPAPDVKFRTPDVCLSDAFAQFSNETTTEDGTTDALTYSWNFGDSKAGVGNPNTSTEKNPKHKYTSIGEYLVTLTATSSNGCQYSVSQSFKVNGDKPLAGFELENKNALCSSNPVVFKDASSVNFGDITRIVWYYDYKNNPQDKEEFTRGEMPKSRKYMHAYSVFSSPASKVYSVHMEAYSGQTCFAIADQDIEVLASPNVNILQVGTICQNAKPIQLVVQQTSLPGTGTFSGKGVSQSGVFDPAIAGVGTTTIKYRFISTNGCDFNATQDIVVLQSPVVNAGDDVMVLEGGSVLLKATAAGKNLIYKWSPSFGLDNDSSLNPMVTATEDKVYTLTATSSDGCSTEDQVKVTVLKNLNISNTFTPNGDGINDTWKIKYLETYPGNTVNVYNRYGEKVYSSVGYGIPWDGTRNGTNLPAGTYYYIIDPKNGRGLISGNVTIIR</sequence>
<feature type="domain" description="PKD" evidence="1">
    <location>
        <begin position="578"/>
        <end position="623"/>
    </location>
</feature>
<dbReference type="PANTHER" id="PTHR46534">
    <property type="entry name" value="IGGFC_BINDING DOMAIN-CONTAINING PROTEIN"/>
    <property type="match status" value="1"/>
</dbReference>
<evidence type="ECO:0000313" key="3">
    <source>
        <dbReference type="Proteomes" id="UP000260823"/>
    </source>
</evidence>
<keyword evidence="3" id="KW-1185">Reference proteome</keyword>
<dbReference type="Pfam" id="PF13585">
    <property type="entry name" value="CHU_C"/>
    <property type="match status" value="1"/>
</dbReference>
<dbReference type="InterPro" id="IPR022409">
    <property type="entry name" value="PKD/Chitinase_dom"/>
</dbReference>
<dbReference type="PROSITE" id="PS50093">
    <property type="entry name" value="PKD"/>
    <property type="match status" value="3"/>
</dbReference>
<dbReference type="InterPro" id="IPR035986">
    <property type="entry name" value="PKD_dom_sf"/>
</dbReference>
<evidence type="ECO:0000259" key="1">
    <source>
        <dbReference type="PROSITE" id="PS50093"/>
    </source>
</evidence>
<dbReference type="InterPro" id="IPR000601">
    <property type="entry name" value="PKD_dom"/>
</dbReference>
<dbReference type="SUPFAM" id="SSF49299">
    <property type="entry name" value="PKD domain"/>
    <property type="match status" value="2"/>
</dbReference>
<dbReference type="AlphaFoldDB" id="A0A3E2NTH5"/>
<protein>
    <submittedName>
        <fullName evidence="2">PKD domain-containing protein</fullName>
    </submittedName>
</protein>
<dbReference type="OrthoDB" id="7794186at2"/>
<proteinExistence type="predicted"/>
<dbReference type="InterPro" id="IPR013783">
    <property type="entry name" value="Ig-like_fold"/>
</dbReference>